<keyword evidence="19" id="KW-1185">Reference proteome</keyword>
<evidence type="ECO:0000256" key="6">
    <source>
        <dbReference type="ARBA" id="ARBA00022617"/>
    </source>
</evidence>
<comment type="cofactor">
    <cofactor evidence="2 15">
        <name>heme</name>
        <dbReference type="ChEBI" id="CHEBI:30413"/>
    </cofactor>
</comment>
<dbReference type="CDD" id="cd11068">
    <property type="entry name" value="CYP120A1"/>
    <property type="match status" value="1"/>
</dbReference>
<keyword evidence="13 15" id="KW-0408">Iron</keyword>
<evidence type="ECO:0000256" key="15">
    <source>
        <dbReference type="PIRSR" id="PIRSR000209-1"/>
    </source>
</evidence>
<evidence type="ECO:0000256" key="9">
    <source>
        <dbReference type="ARBA" id="ARBA00022723"/>
    </source>
</evidence>
<evidence type="ECO:0000256" key="14">
    <source>
        <dbReference type="ARBA" id="ARBA00023033"/>
    </source>
</evidence>
<dbReference type="PROSITE" id="PS51384">
    <property type="entry name" value="FAD_FR"/>
    <property type="match status" value="1"/>
</dbReference>
<evidence type="ECO:0000256" key="11">
    <source>
        <dbReference type="ARBA" id="ARBA00022857"/>
    </source>
</evidence>
<feature type="domain" description="FAD-binding FR-type" evidence="17">
    <location>
        <begin position="677"/>
        <end position="906"/>
    </location>
</feature>
<keyword evidence="10" id="KW-0274">FAD</keyword>
<dbReference type="InterPro" id="IPR023173">
    <property type="entry name" value="NADPH_Cyt_P450_Rdtase_alpha"/>
</dbReference>
<dbReference type="STRING" id="139420.A0A371CVU8"/>
<dbReference type="GO" id="GO:0020037">
    <property type="term" value="F:heme binding"/>
    <property type="evidence" value="ECO:0007669"/>
    <property type="project" value="InterPro"/>
</dbReference>
<keyword evidence="12" id="KW-0560">Oxidoreductase</keyword>
<dbReference type="InterPro" id="IPR029039">
    <property type="entry name" value="Flavoprotein-like_sf"/>
</dbReference>
<dbReference type="Gene3D" id="3.40.50.80">
    <property type="entry name" value="Nucleotide-binding domain of ferredoxin-NADP reductase (FNR) module"/>
    <property type="match status" value="1"/>
</dbReference>
<gene>
    <name evidence="18" type="ORF">OH76DRAFT_1409124</name>
</gene>
<keyword evidence="5" id="KW-0813">Transport</keyword>
<evidence type="ECO:0000256" key="12">
    <source>
        <dbReference type="ARBA" id="ARBA00023002"/>
    </source>
</evidence>
<dbReference type="GO" id="GO:0003958">
    <property type="term" value="F:NADPH-hemoprotein reductase activity"/>
    <property type="evidence" value="ECO:0007669"/>
    <property type="project" value="InterPro"/>
</dbReference>
<dbReference type="InterPro" id="IPR039261">
    <property type="entry name" value="FNR_nucleotide-bd"/>
</dbReference>
<dbReference type="GO" id="GO:0010181">
    <property type="term" value="F:FMN binding"/>
    <property type="evidence" value="ECO:0007669"/>
    <property type="project" value="InterPro"/>
</dbReference>
<evidence type="ECO:0000313" key="18">
    <source>
        <dbReference type="EMBL" id="RDX44408.1"/>
    </source>
</evidence>
<keyword evidence="14" id="KW-0503">Monooxygenase</keyword>
<dbReference type="GO" id="GO:0070330">
    <property type="term" value="F:aromatase activity"/>
    <property type="evidence" value="ECO:0007669"/>
    <property type="project" value="InterPro"/>
</dbReference>
<comment type="cofactor">
    <cofactor evidence="3">
        <name>FAD</name>
        <dbReference type="ChEBI" id="CHEBI:57692"/>
    </cofactor>
</comment>
<dbReference type="InterPro" id="IPR017972">
    <property type="entry name" value="Cyt_P450_CS"/>
</dbReference>
<dbReference type="Gene3D" id="2.40.30.10">
    <property type="entry name" value="Translation factors"/>
    <property type="match status" value="1"/>
</dbReference>
<comment type="similarity">
    <text evidence="4">In the N-terminal section; belongs to the cytochrome P450 family.</text>
</comment>
<dbReference type="InterPro" id="IPR001433">
    <property type="entry name" value="OxRdtase_FAD/NAD-bd"/>
</dbReference>
<evidence type="ECO:0000259" key="16">
    <source>
        <dbReference type="PROSITE" id="PS50902"/>
    </source>
</evidence>
<dbReference type="FunFam" id="1.10.630.10:FF:000040">
    <property type="entry name" value="Bifunctional cytochrome P450/NADPH--P450 reductase"/>
    <property type="match status" value="1"/>
</dbReference>
<dbReference type="InterPro" id="IPR017927">
    <property type="entry name" value="FAD-bd_FR_type"/>
</dbReference>
<sequence>MTTPIPSPPSLPFLGNLTVIEKEVPHRSFELLADQYGEIYKLNLVTRVSILANSYELQNELSNEKRFTKAVTAGLIEVRNGTGDGLFTAHNHEENWGIAHRLLMPAFSTAKVRDMFDDMVDIASQMITKWERFGPRHVIDVVEDFTRLAFDTITLCTMNFRLNNFYKETSHPFVTAMVDFLIESGNRANRPPIANTLMWGANAKYQEDLKVMNELVDELIQERRDNPIDKDDLLNIMLNGVDKKTGKKLSDENIRHNLITFLVAGHETTSGMLTFTLYYLCKNPEAMRKAREEVDEVLGDEPIRLEHIGKLKYISACLRESLRLTPPATIRVVESVEDTTLCGGKYAIPKGARIGIVASKCQTDPKVWGEDAREFKPERVYGENFEKLPQNAWQPFGYGMRACIGRPFAWQEAHIALANILQKFDMTMHDPGYTLELKQSLTLKPKNFYVHAIPRNRSTSPIAVVPTSTLVGVPKVSQPSADDAEAEAKVEPKHKLYVAYGSNTGTSQTFAQRIASDAPAHGFKATLGTLDSIASHVPTDGPLVIVTASFEGEPADNAAHFFDWIQTLKGSEFAHVKYAVFGCGNRDWVRTFQRIPKAIDETIAERGGRRLLERGVGDAQAAEFFEVFDTWEAELWKTLAAEYNIEVSDQDQSAVISGISMKTVDVGTSRASVLRQADADLGKVVENRLLTSPNAPAKRHIEFELPEHMTYRAGDYLAILPTNPLKDVHRVTAHFQLSPEQQIVLSSSGPTSLPVDKPISIFSLLSGYVELSQPATTRDLRILSSVESSDATKDALAELQATYAEKVLAKRISILDLLETYPDIRLPFGTYLEMLPAMRVRQYSISSSPLYDAQRPSLTISVVEAPALSGKGEAFLGVASTFLAGLRAGDVVQLAVRASSAVFHPPEDPTIPMVMFAAGSGLSPMRGFLQERAMQKKAGREVAKSLLFFGCRSPHEDFLYGDSDLKEWQELGIVDVRPAFSRSPADSLGCKYVQDRVWHDREEVRNAYDNQKAKFFTCGSGKVAQGVKKVLTELIKESKGYTDEEAAAAFERAIQGRYATDIFE</sequence>
<feature type="binding site" description="axial binding residue" evidence="15">
    <location>
        <position position="403"/>
    </location>
    <ligand>
        <name>heme</name>
        <dbReference type="ChEBI" id="CHEBI:30413"/>
    </ligand>
    <ligandPart>
        <name>Fe</name>
        <dbReference type="ChEBI" id="CHEBI:18248"/>
    </ligandPart>
</feature>
<accession>A0A371CVU8</accession>
<keyword evidence="7" id="KW-0285">Flavoprotein</keyword>
<dbReference type="PROSITE" id="PS50902">
    <property type="entry name" value="FLAVODOXIN_LIKE"/>
    <property type="match status" value="1"/>
</dbReference>
<evidence type="ECO:0000256" key="2">
    <source>
        <dbReference type="ARBA" id="ARBA00001971"/>
    </source>
</evidence>
<evidence type="ECO:0000256" key="4">
    <source>
        <dbReference type="ARBA" id="ARBA00010018"/>
    </source>
</evidence>
<dbReference type="InterPro" id="IPR017938">
    <property type="entry name" value="Riboflavin_synthase-like_b-brl"/>
</dbReference>
<dbReference type="PANTHER" id="PTHR19384:SF127">
    <property type="entry name" value="BIFUNCTIONAL CYTOCHROME P450_NADPH--P450 REDUCTASE"/>
    <property type="match status" value="1"/>
</dbReference>
<dbReference type="SUPFAM" id="SSF63380">
    <property type="entry name" value="Riboflavin synthase domain-like"/>
    <property type="match status" value="1"/>
</dbReference>
<evidence type="ECO:0000256" key="5">
    <source>
        <dbReference type="ARBA" id="ARBA00022448"/>
    </source>
</evidence>
<dbReference type="Pfam" id="PF00258">
    <property type="entry name" value="Flavodoxin_1"/>
    <property type="match status" value="1"/>
</dbReference>
<dbReference type="PIRSF" id="PIRSF000209">
    <property type="entry name" value="Bifunctional_P450_P450R"/>
    <property type="match status" value="1"/>
</dbReference>
<dbReference type="SUPFAM" id="SSF52343">
    <property type="entry name" value="Ferredoxin reductase-like, C-terminal NADP-linked domain"/>
    <property type="match status" value="1"/>
</dbReference>
<reference evidence="18 19" key="1">
    <citation type="journal article" date="2018" name="Biotechnol. Biofuels">
        <title>Integrative visual omics of the white-rot fungus Polyporus brumalis exposes the biotechnological potential of its oxidative enzymes for delignifying raw plant biomass.</title>
        <authorList>
            <person name="Miyauchi S."/>
            <person name="Rancon A."/>
            <person name="Drula E."/>
            <person name="Hage H."/>
            <person name="Chaduli D."/>
            <person name="Favel A."/>
            <person name="Grisel S."/>
            <person name="Henrissat B."/>
            <person name="Herpoel-Gimbert I."/>
            <person name="Ruiz-Duenas F.J."/>
            <person name="Chevret D."/>
            <person name="Hainaut M."/>
            <person name="Lin J."/>
            <person name="Wang M."/>
            <person name="Pangilinan J."/>
            <person name="Lipzen A."/>
            <person name="Lesage-Meessen L."/>
            <person name="Navarro D."/>
            <person name="Riley R."/>
            <person name="Grigoriev I.V."/>
            <person name="Zhou S."/>
            <person name="Raouche S."/>
            <person name="Rosso M.N."/>
        </authorList>
    </citation>
    <scope>NUCLEOTIDE SEQUENCE [LARGE SCALE GENOMIC DNA]</scope>
    <source>
        <strain evidence="18 19">BRFM 1820</strain>
    </source>
</reference>
<keyword evidence="6 15" id="KW-0349">Heme</keyword>
<dbReference type="InterPro" id="IPR003097">
    <property type="entry name" value="CysJ-like_FAD-binding"/>
</dbReference>
<evidence type="ECO:0000256" key="7">
    <source>
        <dbReference type="ARBA" id="ARBA00022630"/>
    </source>
</evidence>
<dbReference type="PANTHER" id="PTHR19384">
    <property type="entry name" value="NITRIC OXIDE SYNTHASE-RELATED"/>
    <property type="match status" value="1"/>
</dbReference>
<dbReference type="AlphaFoldDB" id="A0A371CVU8"/>
<keyword evidence="9 15" id="KW-0479">Metal-binding</keyword>
<evidence type="ECO:0000256" key="3">
    <source>
        <dbReference type="ARBA" id="ARBA00001974"/>
    </source>
</evidence>
<dbReference type="GO" id="GO:0005829">
    <property type="term" value="C:cytosol"/>
    <property type="evidence" value="ECO:0007669"/>
    <property type="project" value="TreeGrafter"/>
</dbReference>
<protein>
    <submittedName>
        <fullName evidence="18">Bifunctional P-450:NADPH-P450 reductase</fullName>
    </submittedName>
</protein>
<name>A0A371CVU8_9APHY</name>
<evidence type="ECO:0000256" key="13">
    <source>
        <dbReference type="ARBA" id="ARBA00023004"/>
    </source>
</evidence>
<dbReference type="Gene3D" id="3.40.50.360">
    <property type="match status" value="1"/>
</dbReference>
<dbReference type="Gene3D" id="1.10.630.10">
    <property type="entry name" value="Cytochrome P450"/>
    <property type="match status" value="1"/>
</dbReference>
<dbReference type="InterPro" id="IPR023206">
    <property type="entry name" value="Bifunctional_P450_P450_red"/>
</dbReference>
<dbReference type="PRINTS" id="PR00463">
    <property type="entry name" value="EP450I"/>
</dbReference>
<dbReference type="OrthoDB" id="1470350at2759"/>
<dbReference type="Pfam" id="PF00667">
    <property type="entry name" value="FAD_binding_1"/>
    <property type="match status" value="1"/>
</dbReference>
<dbReference type="SUPFAM" id="SSF48264">
    <property type="entry name" value="Cytochrome P450"/>
    <property type="match status" value="1"/>
</dbReference>
<dbReference type="GO" id="GO:0005506">
    <property type="term" value="F:iron ion binding"/>
    <property type="evidence" value="ECO:0007669"/>
    <property type="project" value="InterPro"/>
</dbReference>
<dbReference type="Pfam" id="PF00175">
    <property type="entry name" value="NAD_binding_1"/>
    <property type="match status" value="1"/>
</dbReference>
<proteinExistence type="inferred from homology"/>
<dbReference type="PRINTS" id="PR00385">
    <property type="entry name" value="P450"/>
</dbReference>
<keyword evidence="11" id="KW-0521">NADP</keyword>
<dbReference type="SUPFAM" id="SSF52218">
    <property type="entry name" value="Flavoproteins"/>
    <property type="match status" value="1"/>
</dbReference>
<dbReference type="InterPro" id="IPR036396">
    <property type="entry name" value="Cyt_P450_sf"/>
</dbReference>
<evidence type="ECO:0000313" key="19">
    <source>
        <dbReference type="Proteomes" id="UP000256964"/>
    </source>
</evidence>
<dbReference type="InterPro" id="IPR001128">
    <property type="entry name" value="Cyt_P450"/>
</dbReference>
<feature type="domain" description="Flavodoxin-like" evidence="16">
    <location>
        <begin position="496"/>
        <end position="636"/>
    </location>
</feature>
<organism evidence="18 19">
    <name type="scientific">Lentinus brumalis</name>
    <dbReference type="NCBI Taxonomy" id="2498619"/>
    <lineage>
        <taxon>Eukaryota</taxon>
        <taxon>Fungi</taxon>
        <taxon>Dikarya</taxon>
        <taxon>Basidiomycota</taxon>
        <taxon>Agaricomycotina</taxon>
        <taxon>Agaricomycetes</taxon>
        <taxon>Polyporales</taxon>
        <taxon>Polyporaceae</taxon>
        <taxon>Lentinus</taxon>
    </lineage>
</organism>
<dbReference type="GO" id="GO:0050660">
    <property type="term" value="F:flavin adenine dinucleotide binding"/>
    <property type="evidence" value="ECO:0007669"/>
    <property type="project" value="TreeGrafter"/>
</dbReference>
<comment type="cofactor">
    <cofactor evidence="1">
        <name>FMN</name>
        <dbReference type="ChEBI" id="CHEBI:58210"/>
    </cofactor>
</comment>
<dbReference type="EMBL" id="KZ857450">
    <property type="protein sequence ID" value="RDX44408.1"/>
    <property type="molecule type" value="Genomic_DNA"/>
</dbReference>
<dbReference type="Pfam" id="PF00067">
    <property type="entry name" value="p450"/>
    <property type="match status" value="1"/>
</dbReference>
<keyword evidence="8" id="KW-0288">FMN</keyword>
<dbReference type="InterPro" id="IPR008254">
    <property type="entry name" value="Flavodoxin/NO_synth"/>
</dbReference>
<dbReference type="CDD" id="cd06206">
    <property type="entry name" value="bifunctional_CYPOR"/>
    <property type="match status" value="1"/>
</dbReference>
<dbReference type="Proteomes" id="UP000256964">
    <property type="component" value="Unassembled WGS sequence"/>
</dbReference>
<dbReference type="InterPro" id="IPR002401">
    <property type="entry name" value="Cyt_P450_E_grp-I"/>
</dbReference>
<evidence type="ECO:0000259" key="17">
    <source>
        <dbReference type="PROSITE" id="PS51384"/>
    </source>
</evidence>
<evidence type="ECO:0000256" key="8">
    <source>
        <dbReference type="ARBA" id="ARBA00022643"/>
    </source>
</evidence>
<dbReference type="Gene3D" id="1.20.990.10">
    <property type="entry name" value="NADPH-cytochrome p450 Reductase, Chain A, domain 3"/>
    <property type="match status" value="1"/>
</dbReference>
<evidence type="ECO:0000256" key="1">
    <source>
        <dbReference type="ARBA" id="ARBA00001917"/>
    </source>
</evidence>
<evidence type="ECO:0000256" key="10">
    <source>
        <dbReference type="ARBA" id="ARBA00022827"/>
    </source>
</evidence>
<dbReference type="PROSITE" id="PS00086">
    <property type="entry name" value="CYTOCHROME_P450"/>
    <property type="match status" value="1"/>
</dbReference>